<keyword evidence="1" id="KW-0732">Signal</keyword>
<keyword evidence="4" id="KW-1185">Reference proteome</keyword>
<dbReference type="InterPro" id="IPR013320">
    <property type="entry name" value="ConA-like_dom_sf"/>
</dbReference>
<dbReference type="CDD" id="cd06263">
    <property type="entry name" value="MAM"/>
    <property type="match status" value="1"/>
</dbReference>
<accession>A0AAD3MEY9</accession>
<dbReference type="Pfam" id="PF00629">
    <property type="entry name" value="MAM"/>
    <property type="match status" value="1"/>
</dbReference>
<evidence type="ECO:0000256" key="1">
    <source>
        <dbReference type="SAM" id="SignalP"/>
    </source>
</evidence>
<dbReference type="GO" id="GO:0016020">
    <property type="term" value="C:membrane"/>
    <property type="evidence" value="ECO:0007669"/>
    <property type="project" value="InterPro"/>
</dbReference>
<gene>
    <name evidence="3" type="ORF">AKAME5_000529700</name>
</gene>
<evidence type="ECO:0000313" key="4">
    <source>
        <dbReference type="Proteomes" id="UP001279410"/>
    </source>
</evidence>
<dbReference type="AlphaFoldDB" id="A0AAD3MEY9"/>
<dbReference type="InterPro" id="IPR000998">
    <property type="entry name" value="MAM_dom"/>
</dbReference>
<dbReference type="PROSITE" id="PS50060">
    <property type="entry name" value="MAM_2"/>
    <property type="match status" value="1"/>
</dbReference>
<protein>
    <submittedName>
        <fullName evidence="3">MAM domain-containing protein 2 isoform X1</fullName>
    </submittedName>
</protein>
<dbReference type="EMBL" id="BRZM01000014">
    <property type="protein sequence ID" value="GLD52386.1"/>
    <property type="molecule type" value="Genomic_DNA"/>
</dbReference>
<feature type="non-terminal residue" evidence="3">
    <location>
        <position position="1"/>
    </location>
</feature>
<reference evidence="3" key="1">
    <citation type="submission" date="2022-08" db="EMBL/GenBank/DDBJ databases">
        <title>Genome sequencing of akame (Lates japonicus).</title>
        <authorList>
            <person name="Hashiguchi Y."/>
            <person name="Takahashi H."/>
        </authorList>
    </citation>
    <scope>NUCLEOTIDE SEQUENCE</scope>
    <source>
        <strain evidence="3">Kochi</strain>
    </source>
</reference>
<feature type="signal peptide" evidence="1">
    <location>
        <begin position="1"/>
        <end position="19"/>
    </location>
</feature>
<evidence type="ECO:0000313" key="3">
    <source>
        <dbReference type="EMBL" id="GLD52386.1"/>
    </source>
</evidence>
<evidence type="ECO:0000259" key="2">
    <source>
        <dbReference type="PROSITE" id="PS50060"/>
    </source>
</evidence>
<feature type="domain" description="MAM" evidence="2">
    <location>
        <begin position="26"/>
        <end position="163"/>
    </location>
</feature>
<proteinExistence type="predicted"/>
<feature type="chain" id="PRO_5041984069" evidence="1">
    <location>
        <begin position="20"/>
        <end position="163"/>
    </location>
</feature>
<dbReference type="Proteomes" id="UP001279410">
    <property type="component" value="Unassembled WGS sequence"/>
</dbReference>
<name>A0AAD3MEY9_LATJO</name>
<organism evidence="3 4">
    <name type="scientific">Lates japonicus</name>
    <name type="common">Japanese lates</name>
    <dbReference type="NCBI Taxonomy" id="270547"/>
    <lineage>
        <taxon>Eukaryota</taxon>
        <taxon>Metazoa</taxon>
        <taxon>Chordata</taxon>
        <taxon>Craniata</taxon>
        <taxon>Vertebrata</taxon>
        <taxon>Euteleostomi</taxon>
        <taxon>Actinopterygii</taxon>
        <taxon>Neopterygii</taxon>
        <taxon>Teleostei</taxon>
        <taxon>Neoteleostei</taxon>
        <taxon>Acanthomorphata</taxon>
        <taxon>Carangaria</taxon>
        <taxon>Carangaria incertae sedis</taxon>
        <taxon>Centropomidae</taxon>
        <taxon>Lates</taxon>
    </lineage>
</organism>
<comment type="caution">
    <text evidence="3">The sequence shown here is derived from an EMBL/GenBank/DDBJ whole genome shotgun (WGS) entry which is preliminary data.</text>
</comment>
<sequence>MSSVCLTLQVLLLCGSLVAQQLLLPGSCNFELGTCGYMSDPEYGSWSMNEEGHLITVDSAVLHDQEQAVLVSPVLDQQDWSCVRLVYQITGQGSLHLHLRPDSDNFDYRLWTANKASDSWLIASVDLPNTTIPYQILLEGRPKNGSGNSVAIFEIHIVPGYCI</sequence>
<dbReference type="Gene3D" id="2.60.120.200">
    <property type="match status" value="1"/>
</dbReference>
<dbReference type="SUPFAM" id="SSF49899">
    <property type="entry name" value="Concanavalin A-like lectins/glucanases"/>
    <property type="match status" value="1"/>
</dbReference>
<dbReference type="SMART" id="SM00137">
    <property type="entry name" value="MAM"/>
    <property type="match status" value="1"/>
</dbReference>